<feature type="transmembrane region" description="Helical" evidence="1">
    <location>
        <begin position="12"/>
        <end position="36"/>
    </location>
</feature>
<dbReference type="AlphaFoldDB" id="Q1N681"/>
<keyword evidence="1" id="KW-0812">Transmembrane</keyword>
<keyword evidence="1" id="KW-0472">Membrane</keyword>
<dbReference type="Proteomes" id="UP000004263">
    <property type="component" value="Unassembled WGS sequence"/>
</dbReference>
<dbReference type="HOGENOM" id="CLU_100979_1_0_6"/>
<evidence type="ECO:0000256" key="1">
    <source>
        <dbReference type="SAM" id="Phobius"/>
    </source>
</evidence>
<proteinExistence type="predicted"/>
<protein>
    <recommendedName>
        <fullName evidence="4">Nitrogen fixation protein FixH</fullName>
    </recommendedName>
</protein>
<dbReference type="STRING" id="207949.RED65_09974"/>
<gene>
    <name evidence="2" type="ORF">RED65_09974</name>
</gene>
<dbReference type="OrthoDB" id="5295180at2"/>
<dbReference type="RefSeq" id="WP_007017132.1">
    <property type="nucleotide sequence ID" value="NZ_CH724113.1"/>
</dbReference>
<dbReference type="InterPro" id="IPR008620">
    <property type="entry name" value="FixH"/>
</dbReference>
<dbReference type="EMBL" id="AAQH01000001">
    <property type="protein sequence ID" value="EAT13711.1"/>
    <property type="molecule type" value="Genomic_DNA"/>
</dbReference>
<reference evidence="2 3" key="1">
    <citation type="submission" date="2006-03" db="EMBL/GenBank/DDBJ databases">
        <authorList>
            <person name="Pinhassi J."/>
            <person name="Pedros-Alio C."/>
            <person name="Ferriera S."/>
            <person name="Johnson J."/>
            <person name="Kravitz S."/>
            <person name="Halpern A."/>
            <person name="Remington K."/>
            <person name="Beeson K."/>
            <person name="Tran B."/>
            <person name="Rogers Y.-H."/>
            <person name="Friedman R."/>
            <person name="Venter J.C."/>
        </authorList>
    </citation>
    <scope>NUCLEOTIDE SEQUENCE [LARGE SCALE GENOMIC DNA]</scope>
    <source>
        <strain evidence="2 3">RED65</strain>
    </source>
</reference>
<evidence type="ECO:0000313" key="3">
    <source>
        <dbReference type="Proteomes" id="UP000004263"/>
    </source>
</evidence>
<comment type="caution">
    <text evidence="2">The sequence shown here is derived from an EMBL/GenBank/DDBJ whole genome shotgun (WGS) entry which is preliminary data.</text>
</comment>
<accession>Q1N681</accession>
<keyword evidence="1" id="KW-1133">Transmembrane helix</keyword>
<evidence type="ECO:0008006" key="4">
    <source>
        <dbReference type="Google" id="ProtNLM"/>
    </source>
</evidence>
<dbReference type="Pfam" id="PF05751">
    <property type="entry name" value="FixH"/>
    <property type="match status" value="1"/>
</dbReference>
<name>Q1N681_9GAMM</name>
<keyword evidence="3" id="KW-1185">Reference proteome</keyword>
<sequence>MQEQKRPWYREPYVWLLIGIPSSSVIMGIFFINLAVSTKDTLVRDNYYKDGLAYNQELEWDNKAEANDIKLSLTVSKDSEVRMTIENSRLALPNILQVAFSHPTLKGKDRNAVLQQVDGQTYVGLTEQPIEFGRYYINVESPQQAWRVRHVNHVNAGQTLKF</sequence>
<organism evidence="2 3">
    <name type="scientific">Bermanella marisrubri</name>
    <dbReference type="NCBI Taxonomy" id="207949"/>
    <lineage>
        <taxon>Bacteria</taxon>
        <taxon>Pseudomonadati</taxon>
        <taxon>Pseudomonadota</taxon>
        <taxon>Gammaproteobacteria</taxon>
        <taxon>Oceanospirillales</taxon>
        <taxon>Oceanospirillaceae</taxon>
        <taxon>Bermanella</taxon>
    </lineage>
</organism>
<evidence type="ECO:0000313" key="2">
    <source>
        <dbReference type="EMBL" id="EAT13711.1"/>
    </source>
</evidence>